<gene>
    <name evidence="1" type="ORF">TWF718_007987</name>
</gene>
<dbReference type="EMBL" id="JAVHNR010000005">
    <property type="protein sequence ID" value="KAK6342588.1"/>
    <property type="molecule type" value="Genomic_DNA"/>
</dbReference>
<name>A0AAN8MVQ3_9PEZI</name>
<keyword evidence="2" id="KW-1185">Reference proteome</keyword>
<accession>A0AAN8MVQ3</accession>
<dbReference type="GO" id="GO:0005759">
    <property type="term" value="C:mitochondrial matrix"/>
    <property type="evidence" value="ECO:0007669"/>
    <property type="project" value="TreeGrafter"/>
</dbReference>
<dbReference type="Pfam" id="PF13233">
    <property type="entry name" value="Complex1_LYR_2"/>
    <property type="match status" value="1"/>
</dbReference>
<dbReference type="PANTHER" id="PTHR28015:SF1">
    <property type="entry name" value="ATP SYNTHASE ASSEMBLY FACTOR FMC1, MITOCHONDRIAL"/>
    <property type="match status" value="1"/>
</dbReference>
<comment type="caution">
    <text evidence="1">The sequence shown here is derived from an EMBL/GenBank/DDBJ whole genome shotgun (WGS) entry which is preliminary data.</text>
</comment>
<dbReference type="AlphaFoldDB" id="A0AAN8MVQ3"/>
<evidence type="ECO:0000313" key="1">
    <source>
        <dbReference type="EMBL" id="KAK6342588.1"/>
    </source>
</evidence>
<protein>
    <submittedName>
        <fullName evidence="1">Uncharacterized protein</fullName>
    </submittedName>
</protein>
<evidence type="ECO:0000313" key="2">
    <source>
        <dbReference type="Proteomes" id="UP001313282"/>
    </source>
</evidence>
<dbReference type="PANTHER" id="PTHR28015">
    <property type="entry name" value="ATP SYNTHASE ASSEMBLY FACTOR FMC1, MITOCHONDRIAL"/>
    <property type="match status" value="1"/>
</dbReference>
<dbReference type="InterPro" id="IPR039196">
    <property type="entry name" value="Fmc1"/>
</dbReference>
<dbReference type="Proteomes" id="UP001313282">
    <property type="component" value="Unassembled WGS sequence"/>
</dbReference>
<dbReference type="GO" id="GO:0033615">
    <property type="term" value="P:mitochondrial proton-transporting ATP synthase complex assembly"/>
    <property type="evidence" value="ECO:0007669"/>
    <property type="project" value="InterPro"/>
</dbReference>
<reference evidence="1 2" key="1">
    <citation type="submission" date="2019-10" db="EMBL/GenBank/DDBJ databases">
        <authorList>
            <person name="Palmer J.M."/>
        </authorList>
    </citation>
    <scope>NUCLEOTIDE SEQUENCE [LARGE SCALE GENOMIC DNA]</scope>
    <source>
        <strain evidence="1 2">TWF718</strain>
    </source>
</reference>
<sequence length="112" mass="12994">MASEKLPALLYRACLRELPPILSRTSRPPALQTRRLSLHDHLRLAFQTNNSSKLSQTQPEIARTIRIQQMVRYLEAQRSYIELLERYNAGLLEGNQDRIRRAARRVGLDIAE</sequence>
<proteinExistence type="predicted"/>
<organism evidence="1 2">
    <name type="scientific">Orbilia javanica</name>
    <dbReference type="NCBI Taxonomy" id="47235"/>
    <lineage>
        <taxon>Eukaryota</taxon>
        <taxon>Fungi</taxon>
        <taxon>Dikarya</taxon>
        <taxon>Ascomycota</taxon>
        <taxon>Pezizomycotina</taxon>
        <taxon>Orbiliomycetes</taxon>
        <taxon>Orbiliales</taxon>
        <taxon>Orbiliaceae</taxon>
        <taxon>Orbilia</taxon>
    </lineage>
</organism>